<comment type="caution">
    <text evidence="2">The sequence shown here is derived from an EMBL/GenBank/DDBJ whole genome shotgun (WGS) entry which is preliminary data.</text>
</comment>
<evidence type="ECO:0000313" key="3">
    <source>
        <dbReference type="Proteomes" id="UP000672526"/>
    </source>
</evidence>
<dbReference type="Proteomes" id="UP000672526">
    <property type="component" value="Unassembled WGS sequence"/>
</dbReference>
<evidence type="ECO:0000313" key="2">
    <source>
        <dbReference type="EMBL" id="CAE6745833.1"/>
    </source>
</evidence>
<accession>A0ABN7LK54</accession>
<protein>
    <submittedName>
        <fullName evidence="2">Uncharacterized protein</fullName>
    </submittedName>
</protein>
<proteinExistence type="predicted"/>
<name>A0ABN7LK54_9BURK</name>
<evidence type="ECO:0000256" key="1">
    <source>
        <dbReference type="SAM" id="MobiDB-lite"/>
    </source>
</evidence>
<dbReference type="EMBL" id="CAJNBK010000006">
    <property type="protein sequence ID" value="CAE6745833.1"/>
    <property type="molecule type" value="Genomic_DNA"/>
</dbReference>
<organism evidence="2 3">
    <name type="scientific">Paraburkholderia haematera</name>
    <dbReference type="NCBI Taxonomy" id="2793077"/>
    <lineage>
        <taxon>Bacteria</taxon>
        <taxon>Pseudomonadati</taxon>
        <taxon>Pseudomonadota</taxon>
        <taxon>Betaproteobacteria</taxon>
        <taxon>Burkholderiales</taxon>
        <taxon>Burkholderiaceae</taxon>
        <taxon>Paraburkholderia</taxon>
    </lineage>
</organism>
<reference evidence="2 3" key="1">
    <citation type="submission" date="2021-02" db="EMBL/GenBank/DDBJ databases">
        <authorList>
            <person name="Vanwijnsberghe S."/>
        </authorList>
    </citation>
    <scope>NUCLEOTIDE SEQUENCE [LARGE SCALE GENOMIC DNA]</scope>
    <source>
        <strain evidence="2 3">LMG 31837</strain>
    </source>
</reference>
<feature type="region of interest" description="Disordered" evidence="1">
    <location>
        <begin position="89"/>
        <end position="109"/>
    </location>
</feature>
<keyword evidence="3" id="KW-1185">Reference proteome</keyword>
<sequence>MPAVTQGRRDQRRKFSIQLRQPLAGVTSFRPAGVYQTERAVVAGLAHDVEGAAASRVCLLRAGVGARWTLNQRSQAAVRQKQRCTAAATAQHGDCGKRQHGTGTAREREETAFHLKPRSHLVFRSRDCATRPLHCVIRCRRTLSHFDAVCRDLLIKRRAAHADLHGCLDHATAVGAQGVAQVALFERGHSVAPRHRLGCLRFR</sequence>
<gene>
    <name evidence="2" type="ORF">R69888_02728</name>
</gene>